<keyword evidence="3" id="KW-0966">Cell projection</keyword>
<protein>
    <recommendedName>
        <fullName evidence="7">Trichohyalin-plectin-homology domain-containing protein</fullName>
    </recommendedName>
</protein>
<dbReference type="EMBL" id="QNGE01006675">
    <property type="protein sequence ID" value="KAA3671331.1"/>
    <property type="molecule type" value="Genomic_DNA"/>
</dbReference>
<proteinExistence type="predicted"/>
<evidence type="ECO:0000256" key="3">
    <source>
        <dbReference type="ARBA" id="ARBA00023273"/>
    </source>
</evidence>
<comment type="subcellular location">
    <subcellularLocation>
        <location evidence="1">Cell projection</location>
        <location evidence="1">Cilium</location>
    </subcellularLocation>
</comment>
<keyword evidence="2" id="KW-0969">Cilium</keyword>
<keyword evidence="4" id="KW-0175">Coiled coil</keyword>
<reference evidence="5 6" key="1">
    <citation type="journal article" date="2019" name="Gigascience">
        <title>Whole-genome sequence of the oriental lung fluke Paragonimus westermani.</title>
        <authorList>
            <person name="Oey H."/>
            <person name="Zakrzewski M."/>
            <person name="Narain K."/>
            <person name="Devi K.R."/>
            <person name="Agatsuma T."/>
            <person name="Nawaratna S."/>
            <person name="Gobert G.N."/>
            <person name="Jones M.K."/>
            <person name="Ragan M.A."/>
            <person name="McManus D.P."/>
            <person name="Krause L."/>
        </authorList>
    </citation>
    <scope>NUCLEOTIDE SEQUENCE [LARGE SCALE GENOMIC DNA]</scope>
    <source>
        <strain evidence="5 6">IND2009</strain>
    </source>
</reference>
<dbReference type="GO" id="GO:0005929">
    <property type="term" value="C:cilium"/>
    <property type="evidence" value="ECO:0007669"/>
    <property type="project" value="UniProtKB-SubCell"/>
</dbReference>
<organism evidence="5 6">
    <name type="scientific">Paragonimus westermani</name>
    <dbReference type="NCBI Taxonomy" id="34504"/>
    <lineage>
        <taxon>Eukaryota</taxon>
        <taxon>Metazoa</taxon>
        <taxon>Spiralia</taxon>
        <taxon>Lophotrochozoa</taxon>
        <taxon>Platyhelminthes</taxon>
        <taxon>Trematoda</taxon>
        <taxon>Digenea</taxon>
        <taxon>Plagiorchiida</taxon>
        <taxon>Troglotremata</taxon>
        <taxon>Troglotrematidae</taxon>
        <taxon>Paragonimus</taxon>
    </lineage>
</organism>
<dbReference type="AlphaFoldDB" id="A0A5J4N720"/>
<dbReference type="PANTHER" id="PTHR31183:SF1">
    <property type="entry name" value="CILIA- AND FLAGELLA-ASSOCIATED PROTEIN 53"/>
    <property type="match status" value="1"/>
</dbReference>
<evidence type="ECO:0000256" key="1">
    <source>
        <dbReference type="ARBA" id="ARBA00004138"/>
    </source>
</evidence>
<accession>A0A5J4N720</accession>
<comment type="caution">
    <text evidence="5">The sequence shown here is derived from an EMBL/GenBank/DDBJ whole genome shotgun (WGS) entry which is preliminary data.</text>
</comment>
<evidence type="ECO:0000256" key="2">
    <source>
        <dbReference type="ARBA" id="ARBA00023069"/>
    </source>
</evidence>
<name>A0A5J4N720_9TREM</name>
<evidence type="ECO:0008006" key="7">
    <source>
        <dbReference type="Google" id="ProtNLM"/>
    </source>
</evidence>
<keyword evidence="6" id="KW-1185">Reference proteome</keyword>
<dbReference type="PANTHER" id="PTHR31183">
    <property type="entry name" value="TRICHOPLEIN KERATIN FILAMENT-BINDING PROTEIN FAMILY MEMBER"/>
    <property type="match status" value="1"/>
</dbReference>
<feature type="coiled-coil region" evidence="4">
    <location>
        <begin position="144"/>
        <end position="209"/>
    </location>
</feature>
<sequence length="272" mass="32348">EKQNRELNAEEKRSLQEKLLKRDKIQHDLDMCLQAKRERLAGEQAKMNAVDTMQMKRAEEQANKQREGLSADKRRAKKECLQYMDYVRQTKRAEELYERQLECTVNEKVAQGAQKAAECKAREYATREVLTKETADICRRQIEQKSYERALEKLSKTREAAELRTILDEVRQETEKQLVNQRVRIEGYRQQLEAQISERHQQEAQMRNELKRERSDGQKTEAIVRRRIYDVLHSELDDANRHPWRKMLANQHPDIPVWTGTLDISPYNHAFK</sequence>
<dbReference type="Proteomes" id="UP000324629">
    <property type="component" value="Unassembled WGS sequence"/>
</dbReference>
<evidence type="ECO:0000313" key="5">
    <source>
        <dbReference type="EMBL" id="KAA3671331.1"/>
    </source>
</evidence>
<dbReference type="InterPro" id="IPR043596">
    <property type="entry name" value="CFAP53/TCHP"/>
</dbReference>
<feature type="non-terminal residue" evidence="5">
    <location>
        <position position="1"/>
    </location>
</feature>
<evidence type="ECO:0000313" key="6">
    <source>
        <dbReference type="Proteomes" id="UP000324629"/>
    </source>
</evidence>
<gene>
    <name evidence="5" type="ORF">DEA37_0010576</name>
</gene>
<evidence type="ECO:0000256" key="4">
    <source>
        <dbReference type="SAM" id="Coils"/>
    </source>
</evidence>